<gene>
    <name evidence="1" type="ORF">GMARGA_LOCUS38678</name>
</gene>
<dbReference type="Proteomes" id="UP000789901">
    <property type="component" value="Unassembled WGS sequence"/>
</dbReference>
<evidence type="ECO:0000313" key="1">
    <source>
        <dbReference type="EMBL" id="CAG8847457.1"/>
    </source>
</evidence>
<proteinExistence type="predicted"/>
<sequence>MARQKLRTKEWKTNYKRGYCTKKQRRTKHENCYNDNLHTATNNTSWWDNLNTLDKTVLSSSVFLWNRRCNYCSTALLTGELSEFCYNHGKRMLPRLLSYPMNIDNIINNYRCSSYSRKPNILFSFTAIGVQGQFVALSAPSTVCITGRTYHHMLPIDTPNHSLNWYIYDEQERYITAQKQKIPNDWVSTIRTMLTQVNPYISWLRTFQRNFTYNTILELRKNSSTGEIAAIMHADNIVNIHPYFEDEIDENEEENLHLPASFLGSKRWCSSH</sequence>
<comment type="caution">
    <text evidence="1">The sequence shown here is derived from an EMBL/GenBank/DDBJ whole genome shotgun (WGS) entry which is preliminary data.</text>
</comment>
<accession>A0ABN7X3U8</accession>
<reference evidence="1 2" key="1">
    <citation type="submission" date="2021-06" db="EMBL/GenBank/DDBJ databases">
        <authorList>
            <person name="Kallberg Y."/>
            <person name="Tangrot J."/>
            <person name="Rosling A."/>
        </authorList>
    </citation>
    <scope>NUCLEOTIDE SEQUENCE [LARGE SCALE GENOMIC DNA]</scope>
    <source>
        <strain evidence="1 2">120-4 pot B 10/14</strain>
    </source>
</reference>
<protein>
    <submittedName>
        <fullName evidence="1">14959_t:CDS:1</fullName>
    </submittedName>
</protein>
<dbReference type="EMBL" id="CAJVQB010087735">
    <property type="protein sequence ID" value="CAG8847457.1"/>
    <property type="molecule type" value="Genomic_DNA"/>
</dbReference>
<name>A0ABN7X3U8_GIGMA</name>
<keyword evidence="2" id="KW-1185">Reference proteome</keyword>
<evidence type="ECO:0000313" key="2">
    <source>
        <dbReference type="Proteomes" id="UP000789901"/>
    </source>
</evidence>
<feature type="non-terminal residue" evidence="1">
    <location>
        <position position="272"/>
    </location>
</feature>
<organism evidence="1 2">
    <name type="scientific">Gigaspora margarita</name>
    <dbReference type="NCBI Taxonomy" id="4874"/>
    <lineage>
        <taxon>Eukaryota</taxon>
        <taxon>Fungi</taxon>
        <taxon>Fungi incertae sedis</taxon>
        <taxon>Mucoromycota</taxon>
        <taxon>Glomeromycotina</taxon>
        <taxon>Glomeromycetes</taxon>
        <taxon>Diversisporales</taxon>
        <taxon>Gigasporaceae</taxon>
        <taxon>Gigaspora</taxon>
    </lineage>
</organism>